<dbReference type="GO" id="GO:0004806">
    <property type="term" value="F:triacylglycerol lipase activity"/>
    <property type="evidence" value="ECO:0007669"/>
    <property type="project" value="InterPro"/>
</dbReference>
<dbReference type="Pfam" id="PF03583">
    <property type="entry name" value="LIP"/>
    <property type="match status" value="1"/>
</dbReference>
<dbReference type="PANTHER" id="PTHR34853:SF1">
    <property type="entry name" value="LIPASE 5"/>
    <property type="match status" value="1"/>
</dbReference>
<dbReference type="EMBL" id="SACP01000021">
    <property type="protein sequence ID" value="RVU15452.1"/>
    <property type="molecule type" value="Genomic_DNA"/>
</dbReference>
<evidence type="ECO:0000313" key="1">
    <source>
        <dbReference type="EMBL" id="RVU15452.1"/>
    </source>
</evidence>
<dbReference type="AlphaFoldDB" id="A0A437NZK7"/>
<dbReference type="InterPro" id="IPR029058">
    <property type="entry name" value="AB_hydrolase_fold"/>
</dbReference>
<reference evidence="1 2" key="1">
    <citation type="submission" date="2019-01" db="EMBL/GenBank/DDBJ databases">
        <authorList>
            <person name="Chen W.-M."/>
        </authorList>
    </citation>
    <scope>NUCLEOTIDE SEQUENCE [LARGE SCALE GENOMIC DNA]</scope>
    <source>
        <strain evidence="1 2">TER-1</strain>
    </source>
</reference>
<keyword evidence="1" id="KW-0378">Hydrolase</keyword>
<dbReference type="SUPFAM" id="SSF53474">
    <property type="entry name" value="alpha/beta-Hydrolases"/>
    <property type="match status" value="1"/>
</dbReference>
<dbReference type="PIRSF" id="PIRSF029171">
    <property type="entry name" value="Esterase_LipA"/>
    <property type="match status" value="1"/>
</dbReference>
<dbReference type="InterPro" id="IPR005152">
    <property type="entry name" value="Lipase_secreted"/>
</dbReference>
<dbReference type="OrthoDB" id="9955at2"/>
<keyword evidence="2" id="KW-1185">Reference proteome</keyword>
<organism evidence="1 2">
    <name type="scientific">Methylobacterium oryzihabitans</name>
    <dbReference type="NCBI Taxonomy" id="2499852"/>
    <lineage>
        <taxon>Bacteria</taxon>
        <taxon>Pseudomonadati</taxon>
        <taxon>Pseudomonadota</taxon>
        <taxon>Alphaproteobacteria</taxon>
        <taxon>Hyphomicrobiales</taxon>
        <taxon>Methylobacteriaceae</taxon>
        <taxon>Methylobacterium</taxon>
    </lineage>
</organism>
<protein>
    <submittedName>
        <fullName evidence="1">Alpha/beta fold hydrolase</fullName>
    </submittedName>
</protein>
<comment type="caution">
    <text evidence="1">The sequence shown here is derived from an EMBL/GenBank/DDBJ whole genome shotgun (WGS) entry which is preliminary data.</text>
</comment>
<accession>A0A437NZK7</accession>
<dbReference type="RefSeq" id="WP_127732225.1">
    <property type="nucleotide sequence ID" value="NZ_SACP01000021.1"/>
</dbReference>
<name>A0A437NZK7_9HYPH</name>
<dbReference type="GO" id="GO:0016042">
    <property type="term" value="P:lipid catabolic process"/>
    <property type="evidence" value="ECO:0007669"/>
    <property type="project" value="InterPro"/>
</dbReference>
<gene>
    <name evidence="1" type="ORF">EOE48_19475</name>
</gene>
<sequence>MMHRPWRPIRQPAFAFVRLLATAMIACGLIGGGEALAQPVPQLRSGARTAPGTLLDAQPLANAPDGTSAYRVLYRSTGLRGEPIAVSGAVIVPAGPIPPGGRPVVAWAHPTTGVVDKCAPSLARVLYRSIQGLQEMLARGYIVAATDYPGLGTPGLHPYLVGISEGRAVLDSVRAARQLAGSSGATNAFAVCGHSQGGHAALFTGLLAHGYAPELTLVGVAAAAPATELATLMMADLDTSGGKNLTAMTLWSWSQVYGAPMTKVVAPAALPVIDELANDCLETLIDVLERRGPSRALDRSFLSVDDLAGREPWRSLLARNTPGTLPPRIPVILAQGAADTLVLPRVTSDYRMRLCLAGSRVQFDLVPGVGHLSIAKDAAPTALDWIGDRFAGEPAPSNCGAQ</sequence>
<dbReference type="Gene3D" id="3.40.50.1820">
    <property type="entry name" value="alpha/beta hydrolase"/>
    <property type="match status" value="2"/>
</dbReference>
<dbReference type="Proteomes" id="UP000286997">
    <property type="component" value="Unassembled WGS sequence"/>
</dbReference>
<evidence type="ECO:0000313" key="2">
    <source>
        <dbReference type="Proteomes" id="UP000286997"/>
    </source>
</evidence>
<dbReference type="PANTHER" id="PTHR34853">
    <property type="match status" value="1"/>
</dbReference>
<proteinExistence type="predicted"/>